<feature type="region of interest" description="Disordered" evidence="6">
    <location>
        <begin position="211"/>
        <end position="237"/>
    </location>
</feature>
<evidence type="ECO:0000259" key="7">
    <source>
        <dbReference type="PROSITE" id="PS50977"/>
    </source>
</evidence>
<keyword evidence="1" id="KW-0678">Repressor</keyword>
<evidence type="ECO:0000313" key="8">
    <source>
        <dbReference type="EMBL" id="KOG25657.1"/>
    </source>
</evidence>
<evidence type="ECO:0000256" key="4">
    <source>
        <dbReference type="ARBA" id="ARBA00023163"/>
    </source>
</evidence>
<sequence>MPRTADHEERRRQIADAVSRLITAHGLDAVTVARTAATAGMSVGLVQHYFRTKDEMLLHAFSEVSAHIRARVDERIRDGVEHKRPIARVMAEVMTEYIPLDEARRAEYRVTRAFAGRALDAPALAAVDTEAARKLREDIARAVHNGKECGEVDEDVDPSAAAVRLAAVMEGLALQVYREPEGAAEAAVVPFVAPLLETELAAVFTGECRQYAREPADPPRAPRAPGAPTDSSPGNAC</sequence>
<comment type="caution">
    <text evidence="8">The sequence shown here is derived from an EMBL/GenBank/DDBJ whole genome shotgun (WGS) entry which is preliminary data.</text>
</comment>
<dbReference type="InterPro" id="IPR050109">
    <property type="entry name" value="HTH-type_TetR-like_transc_reg"/>
</dbReference>
<proteinExistence type="predicted"/>
<organism evidence="8 9">
    <name type="scientific">Streptomyces viridochromogenes</name>
    <dbReference type="NCBI Taxonomy" id="1938"/>
    <lineage>
        <taxon>Bacteria</taxon>
        <taxon>Bacillati</taxon>
        <taxon>Actinomycetota</taxon>
        <taxon>Actinomycetes</taxon>
        <taxon>Kitasatosporales</taxon>
        <taxon>Streptomycetaceae</taxon>
        <taxon>Streptomyces</taxon>
    </lineage>
</organism>
<evidence type="ECO:0000313" key="9">
    <source>
        <dbReference type="Proteomes" id="UP000037023"/>
    </source>
</evidence>
<dbReference type="Pfam" id="PF00440">
    <property type="entry name" value="TetR_N"/>
    <property type="match status" value="1"/>
</dbReference>
<feature type="domain" description="HTH tetR-type" evidence="7">
    <location>
        <begin position="8"/>
        <end position="68"/>
    </location>
</feature>
<accession>A0A0L8KIA2</accession>
<dbReference type="PANTHER" id="PTHR30055">
    <property type="entry name" value="HTH-TYPE TRANSCRIPTIONAL REGULATOR RUTR"/>
    <property type="match status" value="1"/>
</dbReference>
<name>A0A0L8KIA2_STRVR</name>
<dbReference type="PATRIC" id="fig|1938.6.peg.3786"/>
<keyword evidence="2" id="KW-0805">Transcription regulation</keyword>
<dbReference type="InterPro" id="IPR036271">
    <property type="entry name" value="Tet_transcr_reg_TetR-rel_C_sf"/>
</dbReference>
<dbReference type="InterPro" id="IPR039538">
    <property type="entry name" value="BetI_C"/>
</dbReference>
<dbReference type="RefSeq" id="WP_063738316.1">
    <property type="nucleotide sequence ID" value="NZ_LGUP01000154.1"/>
</dbReference>
<dbReference type="SUPFAM" id="SSF46689">
    <property type="entry name" value="Homeodomain-like"/>
    <property type="match status" value="1"/>
</dbReference>
<evidence type="ECO:0000256" key="3">
    <source>
        <dbReference type="ARBA" id="ARBA00023125"/>
    </source>
</evidence>
<keyword evidence="3 5" id="KW-0238">DNA-binding</keyword>
<dbReference type="AlphaFoldDB" id="A0A0L8KIA2"/>
<dbReference type="GO" id="GO:0000976">
    <property type="term" value="F:transcription cis-regulatory region binding"/>
    <property type="evidence" value="ECO:0007669"/>
    <property type="project" value="TreeGrafter"/>
</dbReference>
<evidence type="ECO:0000256" key="2">
    <source>
        <dbReference type="ARBA" id="ARBA00023015"/>
    </source>
</evidence>
<dbReference type="PROSITE" id="PS50977">
    <property type="entry name" value="HTH_TETR_2"/>
    <property type="match status" value="1"/>
</dbReference>
<evidence type="ECO:0000256" key="6">
    <source>
        <dbReference type="SAM" id="MobiDB-lite"/>
    </source>
</evidence>
<dbReference type="InterPro" id="IPR001647">
    <property type="entry name" value="HTH_TetR"/>
</dbReference>
<dbReference type="Pfam" id="PF13977">
    <property type="entry name" value="TetR_C_6"/>
    <property type="match status" value="1"/>
</dbReference>
<dbReference type="SUPFAM" id="SSF48498">
    <property type="entry name" value="Tetracyclin repressor-like, C-terminal domain"/>
    <property type="match status" value="1"/>
</dbReference>
<keyword evidence="4" id="KW-0804">Transcription</keyword>
<protein>
    <submittedName>
        <fullName evidence="8">TetR family transcriptional regulator</fullName>
    </submittedName>
</protein>
<dbReference type="Proteomes" id="UP000037023">
    <property type="component" value="Unassembled WGS sequence"/>
</dbReference>
<dbReference type="EMBL" id="LGUP01000154">
    <property type="protein sequence ID" value="KOG25657.1"/>
    <property type="molecule type" value="Genomic_DNA"/>
</dbReference>
<reference evidence="8 9" key="1">
    <citation type="submission" date="2015-06" db="EMBL/GenBank/DDBJ databases">
        <authorList>
            <person name="Hoefler B.C."/>
            <person name="Straight P.D."/>
        </authorList>
    </citation>
    <scope>NUCLEOTIDE SEQUENCE [LARGE SCALE GENOMIC DNA]</scope>
    <source>
        <strain evidence="8 9">NRRL 3427</strain>
    </source>
</reference>
<gene>
    <name evidence="8" type="ORF">ADK34_17520</name>
</gene>
<dbReference type="GO" id="GO:0003700">
    <property type="term" value="F:DNA-binding transcription factor activity"/>
    <property type="evidence" value="ECO:0007669"/>
    <property type="project" value="TreeGrafter"/>
</dbReference>
<dbReference type="Gene3D" id="1.10.357.10">
    <property type="entry name" value="Tetracycline Repressor, domain 2"/>
    <property type="match status" value="1"/>
</dbReference>
<dbReference type="PANTHER" id="PTHR30055:SF226">
    <property type="entry name" value="HTH-TYPE TRANSCRIPTIONAL REGULATOR PKSA"/>
    <property type="match status" value="1"/>
</dbReference>
<evidence type="ECO:0000256" key="5">
    <source>
        <dbReference type="PROSITE-ProRule" id="PRU00335"/>
    </source>
</evidence>
<feature type="DNA-binding region" description="H-T-H motif" evidence="5">
    <location>
        <begin position="31"/>
        <end position="50"/>
    </location>
</feature>
<dbReference type="OrthoDB" id="9816296at2"/>
<dbReference type="InterPro" id="IPR009057">
    <property type="entry name" value="Homeodomain-like_sf"/>
</dbReference>
<evidence type="ECO:0000256" key="1">
    <source>
        <dbReference type="ARBA" id="ARBA00022491"/>
    </source>
</evidence>